<dbReference type="RefSeq" id="WP_267992601.1">
    <property type="nucleotide sequence ID" value="NZ_JAPQFC010001430.1"/>
</dbReference>
<reference evidence="1" key="1">
    <citation type="journal article" date="2021" name="Vet Sci">
        <title>O-Serogroups and Pathovirotypes of Escherichia coli Isolated from Post-Weaning Piglets Showing Diarrhoea and/or Oedema in South Korea.</title>
        <authorList>
            <person name="Byun J.W."/>
            <person name="Moon B.Y."/>
            <person name="Do K.H."/>
            <person name="Lee K."/>
            <person name="Lee H.Y."/>
            <person name="Kim W.I."/>
            <person name="So B."/>
            <person name="Lee W.K."/>
        </authorList>
    </citation>
    <scope>NUCLEOTIDE SEQUENCE</scope>
    <source>
        <strain evidence="1">84/14</strain>
    </source>
</reference>
<accession>A0A9Q4DM25</accession>
<protein>
    <submittedName>
        <fullName evidence="1">Uncharacterized protein</fullName>
    </submittedName>
</protein>
<evidence type="ECO:0000313" key="1">
    <source>
        <dbReference type="EMBL" id="MCY6525154.1"/>
    </source>
</evidence>
<feature type="non-terminal residue" evidence="1">
    <location>
        <position position="91"/>
    </location>
</feature>
<feature type="non-terminal residue" evidence="1">
    <location>
        <position position="1"/>
    </location>
</feature>
<proteinExistence type="predicted"/>
<evidence type="ECO:0000313" key="2">
    <source>
        <dbReference type="Proteomes" id="UP001077788"/>
    </source>
</evidence>
<dbReference type="EMBL" id="JAPQFC010001430">
    <property type="protein sequence ID" value="MCY6525154.1"/>
    <property type="molecule type" value="Genomic_DNA"/>
</dbReference>
<sequence>CLTESKSSGLFETCVSTSSETTIAPIIYGTSAFIEESLQLQEDIRTDPSVMIDTSIPETTPSRVDSEPILVQTKATFKPIVVQEPHFETEV</sequence>
<reference evidence="1" key="2">
    <citation type="submission" date="2022-12" db="EMBL/GenBank/DDBJ databases">
        <authorList>
            <person name="Kardos G."/>
            <person name="Sarkozi R."/>
            <person name="Laczko L."/>
            <person name="Marton S."/>
            <person name="Makrai L."/>
            <person name="Banyai K."/>
            <person name="Fodor L."/>
        </authorList>
    </citation>
    <scope>NUCLEOTIDE SEQUENCE</scope>
    <source>
        <strain evidence="1">84/14</strain>
    </source>
</reference>
<gene>
    <name evidence="1" type="ORF">OYG11_13230</name>
</gene>
<dbReference type="Proteomes" id="UP001077788">
    <property type="component" value="Unassembled WGS sequence"/>
</dbReference>
<dbReference type="AlphaFoldDB" id="A0A9Q4DM25"/>
<organism evidence="1 2">
    <name type="scientific">Actinobacillus pleuropneumoniae</name>
    <name type="common">Haemophilus pleuropneumoniae</name>
    <dbReference type="NCBI Taxonomy" id="715"/>
    <lineage>
        <taxon>Bacteria</taxon>
        <taxon>Pseudomonadati</taxon>
        <taxon>Pseudomonadota</taxon>
        <taxon>Gammaproteobacteria</taxon>
        <taxon>Pasteurellales</taxon>
        <taxon>Pasteurellaceae</taxon>
        <taxon>Actinobacillus</taxon>
    </lineage>
</organism>
<comment type="caution">
    <text evidence="1">The sequence shown here is derived from an EMBL/GenBank/DDBJ whole genome shotgun (WGS) entry which is preliminary data.</text>
</comment>
<name>A0A9Q4DM25_ACTPL</name>